<dbReference type="Gene3D" id="1.10.3210.10">
    <property type="entry name" value="Hypothetical protein af1432"/>
    <property type="match status" value="1"/>
</dbReference>
<evidence type="ECO:0000259" key="1">
    <source>
        <dbReference type="Pfam" id="PF01966"/>
    </source>
</evidence>
<feature type="domain" description="HD" evidence="1">
    <location>
        <begin position="38"/>
        <end position="139"/>
    </location>
</feature>
<dbReference type="Proteomes" id="UP000658131">
    <property type="component" value="Unassembled WGS sequence"/>
</dbReference>
<proteinExistence type="predicted"/>
<reference evidence="2 3" key="1">
    <citation type="submission" date="2020-08" db="EMBL/GenBank/DDBJ databases">
        <title>Genome public.</title>
        <authorList>
            <person name="Liu C."/>
            <person name="Sun Q."/>
        </authorList>
    </citation>
    <scope>NUCLEOTIDE SEQUENCE [LARGE SCALE GENOMIC DNA]</scope>
    <source>
        <strain evidence="2 3">BX1</strain>
    </source>
</reference>
<gene>
    <name evidence="2" type="ORF">H8717_06630</name>
</gene>
<organism evidence="2 3">
    <name type="scientific">Yanshouia hominis</name>
    <dbReference type="NCBI Taxonomy" id="2763673"/>
    <lineage>
        <taxon>Bacteria</taxon>
        <taxon>Bacillati</taxon>
        <taxon>Bacillota</taxon>
        <taxon>Clostridia</taxon>
        <taxon>Eubacteriales</taxon>
        <taxon>Oscillospiraceae</taxon>
        <taxon>Yanshouia</taxon>
    </lineage>
</organism>
<dbReference type="InterPro" id="IPR006674">
    <property type="entry name" value="HD_domain"/>
</dbReference>
<sequence length="162" mass="19043">MQDQKEDARLLRRELTRICEGSRYRCCSGFVQHGRTSVYRHSVRVAWTSLRLARFLGWRIDAAALVRAALLHDYFLYDWHIPGRGHRWHGFTHPRRALENALGEFELGKQERNAILRHMFPLTPVPPCCRIGWLVCLADKWCSLREIFCPAASFAPIRRRFP</sequence>
<dbReference type="SUPFAM" id="SSF109604">
    <property type="entry name" value="HD-domain/PDEase-like"/>
    <property type="match status" value="1"/>
</dbReference>
<dbReference type="EMBL" id="JACRTB010000008">
    <property type="protein sequence ID" value="MBC8576082.1"/>
    <property type="molecule type" value="Genomic_DNA"/>
</dbReference>
<protein>
    <submittedName>
        <fullName evidence="2">HD domain-containing protein</fullName>
    </submittedName>
</protein>
<evidence type="ECO:0000313" key="3">
    <source>
        <dbReference type="Proteomes" id="UP000658131"/>
    </source>
</evidence>
<keyword evidence="3" id="KW-1185">Reference proteome</keyword>
<comment type="caution">
    <text evidence="2">The sequence shown here is derived from an EMBL/GenBank/DDBJ whole genome shotgun (WGS) entry which is preliminary data.</text>
</comment>
<name>A0ABR7NI50_9FIRM</name>
<dbReference type="Pfam" id="PF01966">
    <property type="entry name" value="HD"/>
    <property type="match status" value="1"/>
</dbReference>
<evidence type="ECO:0000313" key="2">
    <source>
        <dbReference type="EMBL" id="MBC8576082.1"/>
    </source>
</evidence>
<dbReference type="RefSeq" id="WP_262399633.1">
    <property type="nucleotide sequence ID" value="NZ_JACRTB010000008.1"/>
</dbReference>
<accession>A0ABR7NI50</accession>